<dbReference type="PROSITE" id="PS00677">
    <property type="entry name" value="DAO"/>
    <property type="match status" value="1"/>
</dbReference>
<dbReference type="InterPro" id="IPR006076">
    <property type="entry name" value="FAD-dep_OxRdtase"/>
</dbReference>
<evidence type="ECO:0000256" key="4">
    <source>
        <dbReference type="ARBA" id="ARBA00022827"/>
    </source>
</evidence>
<dbReference type="EMBL" id="JANKHH010000004">
    <property type="protein sequence ID" value="MCR2833892.1"/>
    <property type="molecule type" value="Genomic_DNA"/>
</dbReference>
<organism evidence="10 11">
    <name type="scientific">Parerythrobacter lacustris</name>
    <dbReference type="NCBI Taxonomy" id="2969984"/>
    <lineage>
        <taxon>Bacteria</taxon>
        <taxon>Pseudomonadati</taxon>
        <taxon>Pseudomonadota</taxon>
        <taxon>Alphaproteobacteria</taxon>
        <taxon>Sphingomonadales</taxon>
        <taxon>Erythrobacteraceae</taxon>
        <taxon>Parerythrobacter</taxon>
    </lineage>
</organism>
<evidence type="ECO:0000313" key="10">
    <source>
        <dbReference type="EMBL" id="MCR2833892.1"/>
    </source>
</evidence>
<reference evidence="10 11" key="1">
    <citation type="submission" date="2022-08" db="EMBL/GenBank/DDBJ databases">
        <title>Polyphasic taxonomy analysis of Qipengyuania sp.RS5-5.</title>
        <authorList>
            <person name="Xamxidin M."/>
            <person name="Wu M."/>
        </authorList>
    </citation>
    <scope>NUCLEOTIDE SEQUENCE [LARGE SCALE GENOMIC DNA]</scope>
    <source>
        <strain evidence="10 11">RS5-5</strain>
    </source>
</reference>
<dbReference type="PANTHER" id="PTHR11530">
    <property type="entry name" value="D-AMINO ACID OXIDASE"/>
    <property type="match status" value="1"/>
</dbReference>
<keyword evidence="5" id="KW-0560">Oxidoreductase</keyword>
<evidence type="ECO:0000256" key="6">
    <source>
        <dbReference type="ARBA" id="ARBA00039101"/>
    </source>
</evidence>
<dbReference type="RefSeq" id="WP_257595669.1">
    <property type="nucleotide sequence ID" value="NZ_JANKHH010000004.1"/>
</dbReference>
<comment type="caution">
    <text evidence="10">The sequence shown here is derived from an EMBL/GenBank/DDBJ whole genome shotgun (WGS) entry which is preliminary data.</text>
</comment>
<keyword evidence="11" id="KW-1185">Reference proteome</keyword>
<dbReference type="Pfam" id="PF01266">
    <property type="entry name" value="DAO"/>
    <property type="match status" value="1"/>
</dbReference>
<evidence type="ECO:0000256" key="2">
    <source>
        <dbReference type="ARBA" id="ARBA00006730"/>
    </source>
</evidence>
<sequence>MKISVCSRPFRPAGPRLELERFGEKTVIHNYGHGGSGWSLSWGCAQETAILARQTGAARFAVLGAGCIGMTTALALLDTGAEVTLYAEDFLPDSRSARATGVWSPSSRIAMEDAIAPDFLARWEGWTRRSHAVHQQMIGLSGDPVEYVPQYNLAGGEAPNVEETRPFLHVHRLVRDLSPSWGAVEGVENPFPGRFVRGGPNLIFNVSEYADRLMRLFLHKGGTMEKRTFPDRAAALALD</sequence>
<evidence type="ECO:0000313" key="11">
    <source>
        <dbReference type="Proteomes" id="UP001206067"/>
    </source>
</evidence>
<comment type="catalytic activity">
    <reaction evidence="8">
        <text>a D-alpha-amino acid + O2 + H2O = a 2-oxocarboxylate + H2O2 + NH4(+)</text>
        <dbReference type="Rhea" id="RHEA:21816"/>
        <dbReference type="ChEBI" id="CHEBI:15377"/>
        <dbReference type="ChEBI" id="CHEBI:15379"/>
        <dbReference type="ChEBI" id="CHEBI:16240"/>
        <dbReference type="ChEBI" id="CHEBI:28938"/>
        <dbReference type="ChEBI" id="CHEBI:35179"/>
        <dbReference type="ChEBI" id="CHEBI:59871"/>
        <dbReference type="EC" id="1.4.3.3"/>
    </reaction>
    <physiologicalReaction direction="left-to-right" evidence="8">
        <dbReference type="Rhea" id="RHEA:21817"/>
    </physiologicalReaction>
</comment>
<evidence type="ECO:0000256" key="5">
    <source>
        <dbReference type="ARBA" id="ARBA00023002"/>
    </source>
</evidence>
<dbReference type="InterPro" id="IPR006181">
    <property type="entry name" value="D-amino_acid_oxidase_CS"/>
</dbReference>
<evidence type="ECO:0000256" key="8">
    <source>
        <dbReference type="ARBA" id="ARBA00049547"/>
    </source>
</evidence>
<dbReference type="Gene3D" id="3.40.50.720">
    <property type="entry name" value="NAD(P)-binding Rossmann-like Domain"/>
    <property type="match status" value="2"/>
</dbReference>
<keyword evidence="4" id="KW-0274">FAD</keyword>
<dbReference type="PANTHER" id="PTHR11530:SF11">
    <property type="entry name" value="D-ASPARTATE OXIDASE"/>
    <property type="match status" value="1"/>
</dbReference>
<gene>
    <name evidence="10" type="ORF">NSO95_08025</name>
</gene>
<name>A0ABT1XQM6_9SPHN</name>
<comment type="similarity">
    <text evidence="2">Belongs to the DAMOX/DASOX family.</text>
</comment>
<comment type="cofactor">
    <cofactor evidence="1">
        <name>FAD</name>
        <dbReference type="ChEBI" id="CHEBI:57692"/>
    </cofactor>
</comment>
<evidence type="ECO:0000256" key="7">
    <source>
        <dbReference type="ARBA" id="ARBA00039751"/>
    </source>
</evidence>
<feature type="domain" description="FAD dependent oxidoreductase" evidence="9">
    <location>
        <begin position="60"/>
        <end position="225"/>
    </location>
</feature>
<dbReference type="EC" id="1.4.3.3" evidence="6"/>
<accession>A0ABT1XQM6</accession>
<evidence type="ECO:0000259" key="9">
    <source>
        <dbReference type="Pfam" id="PF01266"/>
    </source>
</evidence>
<dbReference type="InterPro" id="IPR023209">
    <property type="entry name" value="DAO"/>
</dbReference>
<proteinExistence type="inferred from homology"/>
<dbReference type="Proteomes" id="UP001206067">
    <property type="component" value="Unassembled WGS sequence"/>
</dbReference>
<protein>
    <recommendedName>
        <fullName evidence="7">D-amino-acid oxidase</fullName>
        <ecNumber evidence="6">1.4.3.3</ecNumber>
    </recommendedName>
</protein>
<keyword evidence="3" id="KW-0285">Flavoprotein</keyword>
<evidence type="ECO:0000256" key="3">
    <source>
        <dbReference type="ARBA" id="ARBA00022630"/>
    </source>
</evidence>
<dbReference type="SUPFAM" id="SSF51971">
    <property type="entry name" value="Nucleotide-binding domain"/>
    <property type="match status" value="1"/>
</dbReference>
<evidence type="ECO:0000256" key="1">
    <source>
        <dbReference type="ARBA" id="ARBA00001974"/>
    </source>
</evidence>